<evidence type="ECO:0000256" key="1">
    <source>
        <dbReference type="ARBA" id="ARBA00022723"/>
    </source>
</evidence>
<dbReference type="Proteomes" id="UP000515123">
    <property type="component" value="Linkage group 12"/>
</dbReference>
<protein>
    <submittedName>
        <fullName evidence="9 10">Uncharacterized protein LOC109718204 isoform X1</fullName>
    </submittedName>
</protein>
<dbReference type="PROSITE" id="PS51050">
    <property type="entry name" value="ZF_CW"/>
    <property type="match status" value="1"/>
</dbReference>
<keyword evidence="8" id="KW-1185">Reference proteome</keyword>
<gene>
    <name evidence="9 10 11 12" type="primary">LOC109718204</name>
</gene>
<evidence type="ECO:0000256" key="4">
    <source>
        <dbReference type="PROSITE-ProRule" id="PRU00146"/>
    </source>
</evidence>
<feature type="domain" description="PHD-type" evidence="6">
    <location>
        <begin position="208"/>
        <end position="258"/>
    </location>
</feature>
<dbReference type="PROSITE" id="PS50016">
    <property type="entry name" value="ZF_PHD_2"/>
    <property type="match status" value="1"/>
</dbReference>
<evidence type="ECO:0000313" key="8">
    <source>
        <dbReference type="Proteomes" id="UP000515123"/>
    </source>
</evidence>
<evidence type="ECO:0000259" key="6">
    <source>
        <dbReference type="PROSITE" id="PS50016"/>
    </source>
</evidence>
<reference evidence="8" key="1">
    <citation type="journal article" date="2015" name="Nat. Genet.">
        <title>The pineapple genome and the evolution of CAM photosynthesis.</title>
        <authorList>
            <person name="Ming R."/>
            <person name="VanBuren R."/>
            <person name="Wai C.M."/>
            <person name="Tang H."/>
            <person name="Schatz M.C."/>
            <person name="Bowers J.E."/>
            <person name="Lyons E."/>
            <person name="Wang M.L."/>
            <person name="Chen J."/>
            <person name="Biggers E."/>
            <person name="Zhang J."/>
            <person name="Huang L."/>
            <person name="Zhang L."/>
            <person name="Miao W."/>
            <person name="Zhang J."/>
            <person name="Ye Z."/>
            <person name="Miao C."/>
            <person name="Lin Z."/>
            <person name="Wang H."/>
            <person name="Zhou H."/>
            <person name="Yim W.C."/>
            <person name="Priest H.D."/>
            <person name="Zheng C."/>
            <person name="Woodhouse M."/>
            <person name="Edger P.P."/>
            <person name="Guyot R."/>
            <person name="Guo H.B."/>
            <person name="Guo H."/>
            <person name="Zheng G."/>
            <person name="Singh R."/>
            <person name="Sharma A."/>
            <person name="Min X."/>
            <person name="Zheng Y."/>
            <person name="Lee H."/>
            <person name="Gurtowski J."/>
            <person name="Sedlazeck F.J."/>
            <person name="Harkess A."/>
            <person name="McKain M.R."/>
            <person name="Liao Z."/>
            <person name="Fang J."/>
            <person name="Liu J."/>
            <person name="Zhang X."/>
            <person name="Zhang Q."/>
            <person name="Hu W."/>
            <person name="Qin Y."/>
            <person name="Wang K."/>
            <person name="Chen L.Y."/>
            <person name="Shirley N."/>
            <person name="Lin Y.R."/>
            <person name="Liu L.Y."/>
            <person name="Hernandez A.G."/>
            <person name="Wright C.L."/>
            <person name="Bulone V."/>
            <person name="Tuskan G.A."/>
            <person name="Heath K."/>
            <person name="Zee F."/>
            <person name="Moore P.H."/>
            <person name="Sunkar R."/>
            <person name="Leebens-Mack J.H."/>
            <person name="Mockler T."/>
            <person name="Bennetzen J.L."/>
            <person name="Freeling M."/>
            <person name="Sankoff D."/>
            <person name="Paterson A.H."/>
            <person name="Zhu X."/>
            <person name="Yang X."/>
            <person name="Smith J.A."/>
            <person name="Cushman J.C."/>
            <person name="Paull R.E."/>
            <person name="Yu Q."/>
        </authorList>
    </citation>
    <scope>NUCLEOTIDE SEQUENCE [LARGE SCALE GENOMIC DNA]</scope>
    <source>
        <strain evidence="8">cv. F153</strain>
    </source>
</reference>
<evidence type="ECO:0000313" key="11">
    <source>
        <dbReference type="RefSeq" id="XP_020099879.1"/>
    </source>
</evidence>
<dbReference type="Gene3D" id="3.30.40.10">
    <property type="entry name" value="Zinc/RING finger domain, C3HC4 (zinc finger)"/>
    <property type="match status" value="1"/>
</dbReference>
<dbReference type="InterPro" id="IPR019786">
    <property type="entry name" value="Zinc_finger_PHD-type_CS"/>
</dbReference>
<dbReference type="GO" id="GO:0008270">
    <property type="term" value="F:zinc ion binding"/>
    <property type="evidence" value="ECO:0007669"/>
    <property type="project" value="UniProtKB-KW"/>
</dbReference>
<dbReference type="RefSeq" id="XP_020099878.1">
    <property type="nucleotide sequence ID" value="XM_020244289.1"/>
</dbReference>
<proteinExistence type="predicted"/>
<keyword evidence="2 4" id="KW-0863">Zinc-finger</keyword>
<dbReference type="InterPro" id="IPR011011">
    <property type="entry name" value="Znf_FYVE_PHD"/>
</dbReference>
<dbReference type="OrthoDB" id="787137at2759"/>
<evidence type="ECO:0000313" key="10">
    <source>
        <dbReference type="RefSeq" id="XP_020099878.1"/>
    </source>
</evidence>
<dbReference type="InterPro" id="IPR011124">
    <property type="entry name" value="Znf_CW"/>
</dbReference>
<dbReference type="FunFam" id="3.30.40.100:FF:000005">
    <property type="entry name" value="uncharacterized protein LOC106759733 isoform X4"/>
    <property type="match status" value="1"/>
</dbReference>
<dbReference type="GeneID" id="109718204"/>
<dbReference type="RefSeq" id="XP_020099877.1">
    <property type="nucleotide sequence ID" value="XM_020244288.1"/>
</dbReference>
<dbReference type="InterPro" id="IPR019787">
    <property type="entry name" value="Znf_PHD-finger"/>
</dbReference>
<dbReference type="PROSITE" id="PS01359">
    <property type="entry name" value="ZF_PHD_1"/>
    <property type="match status" value="1"/>
</dbReference>
<feature type="region of interest" description="Disordered" evidence="5">
    <location>
        <begin position="130"/>
        <end position="149"/>
    </location>
</feature>
<accession>A0A6P5G3N4</accession>
<dbReference type="Gene3D" id="3.30.40.100">
    <property type="match status" value="1"/>
</dbReference>
<dbReference type="SMART" id="SM00249">
    <property type="entry name" value="PHD"/>
    <property type="match status" value="1"/>
</dbReference>
<dbReference type="InterPro" id="IPR001965">
    <property type="entry name" value="Znf_PHD"/>
</dbReference>
<dbReference type="RefSeq" id="XP_020099879.1">
    <property type="nucleotide sequence ID" value="XM_020244290.1"/>
</dbReference>
<dbReference type="Pfam" id="PF00628">
    <property type="entry name" value="PHD"/>
    <property type="match status" value="1"/>
</dbReference>
<reference evidence="9 10" key="2">
    <citation type="submission" date="2025-04" db="UniProtKB">
        <authorList>
            <consortium name="RefSeq"/>
        </authorList>
    </citation>
    <scope>IDENTIFICATION</scope>
    <source>
        <tissue evidence="9 10">Leaf</tissue>
    </source>
</reference>
<evidence type="ECO:0000313" key="12">
    <source>
        <dbReference type="RefSeq" id="XP_020099880.1"/>
    </source>
</evidence>
<organism evidence="12">
    <name type="scientific">Ananas comosus</name>
    <name type="common">Pineapple</name>
    <name type="synonym">Ananas ananas</name>
    <dbReference type="NCBI Taxonomy" id="4615"/>
    <lineage>
        <taxon>Eukaryota</taxon>
        <taxon>Viridiplantae</taxon>
        <taxon>Streptophyta</taxon>
        <taxon>Embryophyta</taxon>
        <taxon>Tracheophyta</taxon>
        <taxon>Spermatophyta</taxon>
        <taxon>Magnoliopsida</taxon>
        <taxon>Liliopsida</taxon>
        <taxon>Poales</taxon>
        <taxon>Bromeliaceae</taxon>
        <taxon>Bromelioideae</taxon>
        <taxon>Ananas</taxon>
    </lineage>
</organism>
<feature type="domain" description="CW-type" evidence="7">
    <location>
        <begin position="352"/>
        <end position="415"/>
    </location>
</feature>
<keyword evidence="1" id="KW-0479">Metal-binding</keyword>
<dbReference type="AlphaFoldDB" id="A0A6P5G3N4"/>
<evidence type="ECO:0000256" key="3">
    <source>
        <dbReference type="ARBA" id="ARBA00022833"/>
    </source>
</evidence>
<evidence type="ECO:0000256" key="2">
    <source>
        <dbReference type="ARBA" id="ARBA00022771"/>
    </source>
</evidence>
<keyword evidence="3" id="KW-0862">Zinc</keyword>
<dbReference type="RefSeq" id="XP_020099880.1">
    <property type="nucleotide sequence ID" value="XM_020244291.1"/>
</dbReference>
<dbReference type="InterPro" id="IPR013083">
    <property type="entry name" value="Znf_RING/FYVE/PHD"/>
</dbReference>
<name>A0A6P5G3N4_ANACO</name>
<evidence type="ECO:0000259" key="7">
    <source>
        <dbReference type="PROSITE" id="PS51050"/>
    </source>
</evidence>
<evidence type="ECO:0000313" key="9">
    <source>
        <dbReference type="RefSeq" id="XP_020099877.1"/>
    </source>
</evidence>
<evidence type="ECO:0000256" key="5">
    <source>
        <dbReference type="SAM" id="MobiDB-lite"/>
    </source>
</evidence>
<sequence length="442" mass="49963">MPQVVKVKLMSPRSDRCSQVGHRRPVTRFSVSPSSFSDLPNTKSMCHIYASRRNGSMYKRKNLGKNTITLLLEESTSRGASCDIERASVVSSSAPMKEFHGSQTLVDSGKSHQEVPFMAANSQIEQIANNGENNVSNDRRSSPKANAELRSSVVEKVDSKTKEPFEGFASTRELCIHVLKSSGLLPEERARENCDSIDDQCEIDYEKSLKCIKCGVSECSSKMLICDLCEEAFHLSCCNRRGKKLPVDEWYCQVCFRKKPKHLRAKLLKPKDELDGNRNQVSRRGIRPIALMLKDTQPYTTGVRIGKDFQVEVLEWNGLITDTHDCLGEPSEVDPAEFSNISDLKSDSKVKSGMINNWIQCREKIVSSETDKEMVCGKWRRAPLFAVQTDDWDCSCAIPWDPTHADCVVPQELETDEVLKQLKYIKKLRCRLSNKKKKSNQI</sequence>
<dbReference type="SUPFAM" id="SSF57903">
    <property type="entry name" value="FYVE/PHD zinc finger"/>
    <property type="match status" value="1"/>
</dbReference>